<name>A0A5N7C845_PETAA</name>
<dbReference type="PANTHER" id="PTHR10909">
    <property type="entry name" value="ELECTRON TRANSPORT OXIDOREDUCTASE"/>
    <property type="match status" value="1"/>
</dbReference>
<dbReference type="InterPro" id="IPR046373">
    <property type="entry name" value="Acyl-CoA_Oxase/DH_mid-dom_sf"/>
</dbReference>
<dbReference type="Pfam" id="PF22924">
    <property type="entry name" value="ACOX_C_alpha1"/>
    <property type="match status" value="1"/>
</dbReference>
<evidence type="ECO:0000313" key="2">
    <source>
        <dbReference type="EMBL" id="KAE8390311.1"/>
    </source>
</evidence>
<dbReference type="OrthoDB" id="538336at2759"/>
<proteinExistence type="predicted"/>
<dbReference type="GO" id="GO:0071949">
    <property type="term" value="F:FAD binding"/>
    <property type="evidence" value="ECO:0007669"/>
    <property type="project" value="InterPro"/>
</dbReference>
<dbReference type="GO" id="GO:0033540">
    <property type="term" value="P:fatty acid beta-oxidation using acyl-CoA oxidase"/>
    <property type="evidence" value="ECO:0007669"/>
    <property type="project" value="TreeGrafter"/>
</dbReference>
<dbReference type="GO" id="GO:0003997">
    <property type="term" value="F:acyl-CoA oxidase activity"/>
    <property type="evidence" value="ECO:0007669"/>
    <property type="project" value="InterPro"/>
</dbReference>
<dbReference type="GO" id="GO:0005504">
    <property type="term" value="F:fatty acid binding"/>
    <property type="evidence" value="ECO:0007669"/>
    <property type="project" value="TreeGrafter"/>
</dbReference>
<dbReference type="InterPro" id="IPR009100">
    <property type="entry name" value="AcylCoA_DH/oxidase_NM_dom_sf"/>
</dbReference>
<evidence type="ECO:0000259" key="1">
    <source>
        <dbReference type="Pfam" id="PF22924"/>
    </source>
</evidence>
<dbReference type="SUPFAM" id="SSF47203">
    <property type="entry name" value="Acyl-CoA dehydrogenase C-terminal domain-like"/>
    <property type="match status" value="1"/>
</dbReference>
<gene>
    <name evidence="2" type="ORF">BDV23DRAFT_193879</name>
</gene>
<dbReference type="GO" id="GO:0055088">
    <property type="term" value="P:lipid homeostasis"/>
    <property type="evidence" value="ECO:0007669"/>
    <property type="project" value="TreeGrafter"/>
</dbReference>
<sequence length="561" mass="62275">MSSPTLDLVELELFNPSADLLTDDERIHISYQRARAVARAYDLNISDVLHLTPKFWQLHQDLIAPVDYAAFSLLTIQFNLAAGTLAPFAIHNPHYKSLLDRILRFDVSAQYMLTEVGHGLDARNLETSATLLPNGEFDLHTPNLNAAKIMPPTWPRKSFPRVAVVFARLLASDEDRGLRPFIVWLNDGERMCDGVMAKMLPPRAGAKPLDHSITSFTHVRLPSSALLGSIERPSNERENFLSITWRLGVGALALTMSTIPMMKRSVFVAGKYSIHRQILGPETKPTSIISLRTQQQPILHGLAQIAVFEAYAEESILLFQDPNLQPTVRHAIGAIFKAVMSQAVHPTLYALSERCGARGLYGYNHIIESQLDCRVSSIAEGDTLALSIRLATELLLDRYQLPPARYSTCILAQHEKGLMAESRALLRGIAGGHRSDEFNALILPRCQSIVEAIGHRMAYEAAAKAGVPSDLLSLYKIGVMLHDPSWYVQHTNATRESMFAEESRALDVVLPRLNTLLDQTGAERYCTSPILSHDSWEAFVDQLETHGDGKSTCISRSSSKL</sequence>
<dbReference type="SUPFAM" id="SSF56645">
    <property type="entry name" value="Acyl-CoA dehydrogenase NM domain-like"/>
    <property type="match status" value="1"/>
</dbReference>
<dbReference type="AlphaFoldDB" id="A0A5N7C845"/>
<accession>A0A5N7C845</accession>
<dbReference type="Gene3D" id="2.40.110.10">
    <property type="entry name" value="Butyryl-CoA Dehydrogenase, subunit A, domain 2"/>
    <property type="match status" value="1"/>
</dbReference>
<dbReference type="GO" id="GO:0005777">
    <property type="term" value="C:peroxisome"/>
    <property type="evidence" value="ECO:0007669"/>
    <property type="project" value="InterPro"/>
</dbReference>
<dbReference type="InterPro" id="IPR055060">
    <property type="entry name" value="ACOX_C_alpha1"/>
</dbReference>
<dbReference type="Proteomes" id="UP000326877">
    <property type="component" value="Unassembled WGS sequence"/>
</dbReference>
<protein>
    <submittedName>
        <fullName evidence="2">Acyl-CoA dehydrogenase NM domain-like protein</fullName>
    </submittedName>
</protein>
<feature type="domain" description="Acyl-CoA oxidase C-alpha1" evidence="1">
    <location>
        <begin position="254"/>
        <end position="394"/>
    </location>
</feature>
<organism evidence="2">
    <name type="scientific">Petromyces alliaceus</name>
    <name type="common">Aspergillus alliaceus</name>
    <dbReference type="NCBI Taxonomy" id="209559"/>
    <lineage>
        <taxon>Eukaryota</taxon>
        <taxon>Fungi</taxon>
        <taxon>Dikarya</taxon>
        <taxon>Ascomycota</taxon>
        <taxon>Pezizomycotina</taxon>
        <taxon>Eurotiomycetes</taxon>
        <taxon>Eurotiomycetidae</taxon>
        <taxon>Eurotiales</taxon>
        <taxon>Aspergillaceae</taxon>
        <taxon>Aspergillus</taxon>
        <taxon>Aspergillus subgen. Circumdati</taxon>
    </lineage>
</organism>
<dbReference type="PANTHER" id="PTHR10909:SF382">
    <property type="entry name" value="ACYL-COENZYME A OXIDASE"/>
    <property type="match status" value="1"/>
</dbReference>
<dbReference type="InterPro" id="IPR012258">
    <property type="entry name" value="Acyl-CoA_oxidase"/>
</dbReference>
<reference evidence="2" key="1">
    <citation type="submission" date="2019-04" db="EMBL/GenBank/DDBJ databases">
        <title>Friends and foes A comparative genomics studyof 23 Aspergillus species from section Flavi.</title>
        <authorList>
            <consortium name="DOE Joint Genome Institute"/>
            <person name="Kjaerbolling I."/>
            <person name="Vesth T."/>
            <person name="Frisvad J.C."/>
            <person name="Nybo J.L."/>
            <person name="Theobald S."/>
            <person name="Kildgaard S."/>
            <person name="Isbrandt T."/>
            <person name="Kuo A."/>
            <person name="Sato A."/>
            <person name="Lyhne E.K."/>
            <person name="Kogle M.E."/>
            <person name="Wiebenga A."/>
            <person name="Kun R.S."/>
            <person name="Lubbers R.J."/>
            <person name="Makela M.R."/>
            <person name="Barry K."/>
            <person name="Chovatia M."/>
            <person name="Clum A."/>
            <person name="Daum C."/>
            <person name="Haridas S."/>
            <person name="He G."/>
            <person name="LaButti K."/>
            <person name="Lipzen A."/>
            <person name="Mondo S."/>
            <person name="Riley R."/>
            <person name="Salamov A."/>
            <person name="Simmons B.A."/>
            <person name="Magnuson J.K."/>
            <person name="Henrissat B."/>
            <person name="Mortensen U.H."/>
            <person name="Larsen T.O."/>
            <person name="Devries R.P."/>
            <person name="Grigoriev I.V."/>
            <person name="Machida M."/>
            <person name="Baker S.E."/>
            <person name="Andersen M.R."/>
        </authorList>
    </citation>
    <scope>NUCLEOTIDE SEQUENCE [LARGE SCALE GENOMIC DNA]</scope>
    <source>
        <strain evidence="2">IBT 14317</strain>
    </source>
</reference>
<dbReference type="Gene3D" id="1.20.140.10">
    <property type="entry name" value="Butyryl-CoA Dehydrogenase, subunit A, domain 3"/>
    <property type="match status" value="1"/>
</dbReference>
<dbReference type="EMBL" id="ML735256">
    <property type="protein sequence ID" value="KAE8390311.1"/>
    <property type="molecule type" value="Genomic_DNA"/>
</dbReference>
<dbReference type="InterPro" id="IPR036250">
    <property type="entry name" value="AcylCo_DH-like_C"/>
</dbReference>